<comment type="caution">
    <text evidence="3">The sequence shown here is derived from an EMBL/GenBank/DDBJ whole genome shotgun (WGS) entry which is preliminary data.</text>
</comment>
<dbReference type="EMBL" id="JAODUP010000816">
    <property type="protein sequence ID" value="KAK2143747.1"/>
    <property type="molecule type" value="Genomic_DNA"/>
</dbReference>
<evidence type="ECO:0000313" key="3">
    <source>
        <dbReference type="EMBL" id="KAK2143747.1"/>
    </source>
</evidence>
<protein>
    <recommendedName>
        <fullName evidence="2">Tox-ART-HYD1 domain-containing protein</fullName>
    </recommendedName>
</protein>
<dbReference type="Pfam" id="PF15633">
    <property type="entry name" value="Tox-ART-HYD1"/>
    <property type="match status" value="1"/>
</dbReference>
<evidence type="ECO:0000256" key="1">
    <source>
        <dbReference type="SAM" id="Phobius"/>
    </source>
</evidence>
<feature type="domain" description="Tox-ART-HYD1" evidence="2">
    <location>
        <begin position="71"/>
        <end position="115"/>
    </location>
</feature>
<keyword evidence="1" id="KW-1133">Transmembrane helix</keyword>
<feature type="transmembrane region" description="Helical" evidence="1">
    <location>
        <begin position="188"/>
        <end position="211"/>
    </location>
</feature>
<keyword evidence="4" id="KW-1185">Reference proteome</keyword>
<feature type="non-terminal residue" evidence="3">
    <location>
        <position position="1"/>
    </location>
</feature>
<evidence type="ECO:0000313" key="4">
    <source>
        <dbReference type="Proteomes" id="UP001208570"/>
    </source>
</evidence>
<dbReference type="Proteomes" id="UP001208570">
    <property type="component" value="Unassembled WGS sequence"/>
</dbReference>
<dbReference type="AlphaFoldDB" id="A0AAD9J0E6"/>
<keyword evidence="1" id="KW-0472">Membrane</keyword>
<dbReference type="InterPro" id="IPR028920">
    <property type="entry name" value="Tox-ART-HYD1_dom"/>
</dbReference>
<gene>
    <name evidence="3" type="ORF">LSH36_816g00060</name>
</gene>
<keyword evidence="1" id="KW-0812">Transmembrane</keyword>
<name>A0AAD9J0E6_9ANNE</name>
<organism evidence="3 4">
    <name type="scientific">Paralvinella palmiformis</name>
    <dbReference type="NCBI Taxonomy" id="53620"/>
    <lineage>
        <taxon>Eukaryota</taxon>
        <taxon>Metazoa</taxon>
        <taxon>Spiralia</taxon>
        <taxon>Lophotrochozoa</taxon>
        <taxon>Annelida</taxon>
        <taxon>Polychaeta</taxon>
        <taxon>Sedentaria</taxon>
        <taxon>Canalipalpata</taxon>
        <taxon>Terebellida</taxon>
        <taxon>Terebelliformia</taxon>
        <taxon>Alvinellidae</taxon>
        <taxon>Paralvinella</taxon>
    </lineage>
</organism>
<accession>A0AAD9J0E6</accession>
<evidence type="ECO:0000259" key="2">
    <source>
        <dbReference type="Pfam" id="PF15633"/>
    </source>
</evidence>
<reference evidence="3" key="1">
    <citation type="journal article" date="2023" name="Mol. Biol. Evol.">
        <title>Third-Generation Sequencing Reveals the Adaptive Role of the Epigenome in Three Deep-Sea Polychaetes.</title>
        <authorList>
            <person name="Perez M."/>
            <person name="Aroh O."/>
            <person name="Sun Y."/>
            <person name="Lan Y."/>
            <person name="Juniper S.K."/>
            <person name="Young C.R."/>
            <person name="Angers B."/>
            <person name="Qian P.Y."/>
        </authorList>
    </citation>
    <scope>NUCLEOTIDE SEQUENCE</scope>
    <source>
        <strain evidence="3">P08H-3</strain>
    </source>
</reference>
<proteinExistence type="predicted"/>
<sequence length="222" mass="25522">SKYRPFSTLFGKDCRVISDYATDVLFKGAWVRLYRTHNFEEVRSSIRLTNFPHEISLCRESYNTMSEPQYLYHYTSLKASKSIIDSKRMMKSRDTTHDALMGEGVYLTDLPPSTPNNILLKNNYGRASSRNKERVEVCFRFRSSDIMGYSRRRFGDRVIYLYPAEIDLTKTSCTVSKRESDSDSWEDWIPIATVGGILVVAGLAFLAWACGDDQTSKQKAKK</sequence>